<dbReference type="AlphaFoldDB" id="A0A0C9RVJ4"/>
<proteinExistence type="evidence at transcript level"/>
<keyword evidence="1" id="KW-0732">Signal</keyword>
<name>A0A0C9RVJ4_AMBAM</name>
<feature type="signal peptide" evidence="1">
    <location>
        <begin position="1"/>
        <end position="24"/>
    </location>
</feature>
<sequence>MQRYLVVAVIVLLCMHSLMPRVKGCNPSLRPGKNPRYTCVADDCGKRGVCGTPCKCIGNNNPWCNGYCTTG</sequence>
<reference evidence="2" key="1">
    <citation type="journal article" date="2015" name="PLoS ONE">
        <title>An Insight into the Sialome of the Lone Star Tick, Amblyomma americanum, with a Glimpse on Its Time Dependent Gene Expression.</title>
        <authorList>
            <person name="Karim S."/>
            <person name="Ribeiro J.M."/>
        </authorList>
    </citation>
    <scope>NUCLEOTIDE SEQUENCE</scope>
    <source>
        <tissue evidence="2">Salivary gland</tissue>
    </source>
</reference>
<dbReference type="EMBL" id="GBZX01001229">
    <property type="protein sequence ID" value="JAG91511.1"/>
    <property type="molecule type" value="mRNA"/>
</dbReference>
<evidence type="ECO:0000256" key="1">
    <source>
        <dbReference type="SAM" id="SignalP"/>
    </source>
</evidence>
<organism evidence="2">
    <name type="scientific">Amblyomma americanum</name>
    <name type="common">Lone star tick</name>
    <dbReference type="NCBI Taxonomy" id="6943"/>
    <lineage>
        <taxon>Eukaryota</taxon>
        <taxon>Metazoa</taxon>
        <taxon>Ecdysozoa</taxon>
        <taxon>Arthropoda</taxon>
        <taxon>Chelicerata</taxon>
        <taxon>Arachnida</taxon>
        <taxon>Acari</taxon>
        <taxon>Parasitiformes</taxon>
        <taxon>Ixodida</taxon>
        <taxon>Ixodoidea</taxon>
        <taxon>Ixodidae</taxon>
        <taxon>Amblyomminae</taxon>
        <taxon>Amblyomma</taxon>
    </lineage>
</organism>
<evidence type="ECO:0000313" key="2">
    <source>
        <dbReference type="EMBL" id="JAG91511.1"/>
    </source>
</evidence>
<feature type="chain" id="PRO_5002202883" evidence="1">
    <location>
        <begin position="25"/>
        <end position="71"/>
    </location>
</feature>
<protein>
    <submittedName>
        <fullName evidence="2">Putative secreted protein</fullName>
    </submittedName>
</protein>
<accession>A0A0C9RVJ4</accession>